<reference evidence="4 5" key="1">
    <citation type="submission" date="2019-05" db="EMBL/GenBank/DDBJ databases">
        <title>Mikania micrantha, genome provides insights into the molecular mechanism of rapid growth.</title>
        <authorList>
            <person name="Liu B."/>
        </authorList>
    </citation>
    <scope>NUCLEOTIDE SEQUENCE [LARGE SCALE GENOMIC DNA]</scope>
    <source>
        <strain evidence="4">NLD-2019</strain>
        <tissue evidence="4">Leaf</tissue>
    </source>
</reference>
<gene>
    <name evidence="4" type="ORF">E3N88_41351</name>
</gene>
<dbReference type="PANTHER" id="PTHR31623">
    <property type="entry name" value="F21J9.9"/>
    <property type="match status" value="1"/>
</dbReference>
<dbReference type="EMBL" id="SZYD01000019">
    <property type="protein sequence ID" value="KAD2394374.1"/>
    <property type="molecule type" value="Genomic_DNA"/>
</dbReference>
<evidence type="ECO:0000256" key="3">
    <source>
        <dbReference type="ARBA" id="ARBA00023315"/>
    </source>
</evidence>
<keyword evidence="2" id="KW-0808">Transferase</keyword>
<keyword evidence="3" id="KW-0012">Acyltransferase</keyword>
<dbReference type="Pfam" id="PF02458">
    <property type="entry name" value="Transferase"/>
    <property type="match status" value="2"/>
</dbReference>
<name>A0A5N6LQA7_9ASTR</name>
<dbReference type="OrthoDB" id="1932220at2759"/>
<proteinExistence type="inferred from homology"/>
<protein>
    <recommendedName>
        <fullName evidence="6">Transferase, Chloramphenicol acetyltransferase-like domain protein</fullName>
    </recommendedName>
</protein>
<dbReference type="Gene3D" id="3.30.559.10">
    <property type="entry name" value="Chloramphenicol acetyltransferase-like domain"/>
    <property type="match status" value="3"/>
</dbReference>
<organism evidence="4 5">
    <name type="scientific">Mikania micrantha</name>
    <name type="common">bitter vine</name>
    <dbReference type="NCBI Taxonomy" id="192012"/>
    <lineage>
        <taxon>Eukaryota</taxon>
        <taxon>Viridiplantae</taxon>
        <taxon>Streptophyta</taxon>
        <taxon>Embryophyta</taxon>
        <taxon>Tracheophyta</taxon>
        <taxon>Spermatophyta</taxon>
        <taxon>Magnoliopsida</taxon>
        <taxon>eudicotyledons</taxon>
        <taxon>Gunneridae</taxon>
        <taxon>Pentapetalae</taxon>
        <taxon>asterids</taxon>
        <taxon>campanulids</taxon>
        <taxon>Asterales</taxon>
        <taxon>Asteraceae</taxon>
        <taxon>Asteroideae</taxon>
        <taxon>Heliantheae alliance</taxon>
        <taxon>Eupatorieae</taxon>
        <taxon>Mikania</taxon>
    </lineage>
</organism>
<accession>A0A5N6LQA7</accession>
<dbReference type="InterPro" id="IPR023213">
    <property type="entry name" value="CAT-like_dom_sf"/>
</dbReference>
<comment type="caution">
    <text evidence="4">The sequence shown here is derived from an EMBL/GenBank/DDBJ whole genome shotgun (WGS) entry which is preliminary data.</text>
</comment>
<dbReference type="GO" id="GO:0016746">
    <property type="term" value="F:acyltransferase activity"/>
    <property type="evidence" value="ECO:0007669"/>
    <property type="project" value="UniProtKB-KW"/>
</dbReference>
<evidence type="ECO:0000313" key="4">
    <source>
        <dbReference type="EMBL" id="KAD2394374.1"/>
    </source>
</evidence>
<keyword evidence="5" id="KW-1185">Reference proteome</keyword>
<evidence type="ECO:0000256" key="2">
    <source>
        <dbReference type="ARBA" id="ARBA00022679"/>
    </source>
</evidence>
<dbReference type="Proteomes" id="UP000326396">
    <property type="component" value="Linkage Group LG9"/>
</dbReference>
<evidence type="ECO:0000256" key="1">
    <source>
        <dbReference type="ARBA" id="ARBA00009861"/>
    </source>
</evidence>
<sequence length="531" mass="59534">MRNGDLENFPNGIYWVSILCGLGFNKVDFGWGKPTGTSHAFRLHNANAIMLMDTLDDDRIEAMVSMYMEAAKHVIGNFCLRKILSSEALMFPSLSSPYVDCNDEGVLFLEARTDTQLADTFNRMNTNCQDDETDQLFPDDMINYKNTTSTDLVAVQLTHFACGGSALAVSFSHAIGDGRTLSSFLQHWVSVARYGSTDHIQVLPLNPHFIQSPLTQRPEMGPTPIEHVNVVMKKFVFPNSRLSELKKKIAAGSVNNPTRFEVLTSLVYKTMVAAATARSGCFKPSYLIIMVNVRDKLVPKLPQSTVGNLVKVMMAKTMHESQTSLSLVAAEIRKEKQLLDGIKTMQDSIESTKSVIEQIKNGKFENIHKGKYHVSSACGFGLNKLDFGWGKPMGTFVEFKSINANTVVLMDTIDDDGIEDNFNNNCMNKNKKKGKEIGNGRINQITRWNKCVAFRRDNNVVFRVTFEQMQDKSTPRNINRKRRNGASGLSPLGYHLGKLHAFSLWLLRRLLCAKGYGIRVVRLSGFILRYV</sequence>
<dbReference type="AlphaFoldDB" id="A0A5N6LQA7"/>
<evidence type="ECO:0008006" key="6">
    <source>
        <dbReference type="Google" id="ProtNLM"/>
    </source>
</evidence>
<dbReference type="PANTHER" id="PTHR31623:SF86">
    <property type="entry name" value="DEACETYLVINDOLINE O-ACETYLTRANSFERASE"/>
    <property type="match status" value="1"/>
</dbReference>
<comment type="similarity">
    <text evidence="1">Belongs to the plant acyltransferase family.</text>
</comment>
<evidence type="ECO:0000313" key="5">
    <source>
        <dbReference type="Proteomes" id="UP000326396"/>
    </source>
</evidence>